<evidence type="ECO:0000313" key="1">
    <source>
        <dbReference type="EMBL" id="QJA43887.1"/>
    </source>
</evidence>
<evidence type="ECO:0000313" key="2">
    <source>
        <dbReference type="EMBL" id="QJH93455.1"/>
    </source>
</evidence>
<protein>
    <submittedName>
        <fullName evidence="1">Uncharacterized protein</fullName>
    </submittedName>
</protein>
<dbReference type="AlphaFoldDB" id="A0A6H1Z942"/>
<dbReference type="EMBL" id="MT144588">
    <property type="protein sequence ID" value="QJH93455.1"/>
    <property type="molecule type" value="Genomic_DNA"/>
</dbReference>
<gene>
    <name evidence="1" type="ORF">TM448A00064_0066</name>
    <name evidence="2" type="ORF">TM448B00061_0075</name>
</gene>
<dbReference type="EMBL" id="MT143971">
    <property type="protein sequence ID" value="QJA43887.1"/>
    <property type="molecule type" value="Genomic_DNA"/>
</dbReference>
<reference evidence="1" key="1">
    <citation type="submission" date="2020-03" db="EMBL/GenBank/DDBJ databases">
        <title>The deep terrestrial virosphere.</title>
        <authorList>
            <person name="Holmfeldt K."/>
            <person name="Nilsson E."/>
            <person name="Simone D."/>
            <person name="Lopez-Fernandez M."/>
            <person name="Wu X."/>
            <person name="de Brujin I."/>
            <person name="Lundin D."/>
            <person name="Andersson A."/>
            <person name="Bertilsson S."/>
            <person name="Dopson M."/>
        </authorList>
    </citation>
    <scope>NUCLEOTIDE SEQUENCE</scope>
    <source>
        <strain evidence="1">TM448A00064</strain>
        <strain evidence="2">TM448B00061</strain>
    </source>
</reference>
<accession>A0A6H1Z942</accession>
<sequence>MDVTVTNLDDDGAAIPGETATLAGGFTYQRWESLPPADDSPLLIVLQAFLARMVREVLTKPAGSTDQGSGVAISTHVDFRAAGGGAYIEVASVPYVGLQVDFPRDVEYAQWDQGHEEVERLDGDIDLYRGMMTHMMTVMMTIAGEGQREALGLCGAIQDALILNPYVTVPANQDLYPGETDRYPVDITAYPRMLQGSNRNNVTIYSMSCSVRGIRSMVGVPVERVKRIAEAFFIETNMDGENQVTWQVF</sequence>
<name>A0A6H1Z942_9ZZZZ</name>
<organism evidence="1">
    <name type="scientific">viral metagenome</name>
    <dbReference type="NCBI Taxonomy" id="1070528"/>
    <lineage>
        <taxon>unclassified sequences</taxon>
        <taxon>metagenomes</taxon>
        <taxon>organismal metagenomes</taxon>
    </lineage>
</organism>
<proteinExistence type="predicted"/>